<evidence type="ECO:0000313" key="8">
    <source>
        <dbReference type="EMBL" id="CZF77113.1"/>
    </source>
</evidence>
<gene>
    <name evidence="8" type="primary">flgD_1</name>
    <name evidence="8" type="ORF">GMA8713_00024</name>
</gene>
<dbReference type="OrthoDB" id="9785233at2"/>
<protein>
    <recommendedName>
        <fullName evidence="2 5">Basal-body rod modification protein FlgD</fullName>
    </recommendedName>
</protein>
<accession>A0A128ERC1</accession>
<proteinExistence type="inferred from homology"/>
<dbReference type="Pfam" id="PF03963">
    <property type="entry name" value="FlgD"/>
    <property type="match status" value="1"/>
</dbReference>
<evidence type="ECO:0000256" key="4">
    <source>
        <dbReference type="ARBA" id="ARBA00024746"/>
    </source>
</evidence>
<evidence type="ECO:0000256" key="3">
    <source>
        <dbReference type="ARBA" id="ARBA00022795"/>
    </source>
</evidence>
<dbReference type="GO" id="GO:0044781">
    <property type="term" value="P:bacterial-type flagellum organization"/>
    <property type="evidence" value="ECO:0007669"/>
    <property type="project" value="UniProtKB-UniRule"/>
</dbReference>
<dbReference type="Pfam" id="PF13860">
    <property type="entry name" value="FlgD_ig"/>
    <property type="match status" value="1"/>
</dbReference>
<evidence type="ECO:0000256" key="5">
    <source>
        <dbReference type="RuleBase" id="RU362076"/>
    </source>
</evidence>
<feature type="domain" description="FlgD Tudor-like" evidence="7">
    <location>
        <begin position="100"/>
        <end position="236"/>
    </location>
</feature>
<dbReference type="InterPro" id="IPR025963">
    <property type="entry name" value="FLgD_Tudor"/>
</dbReference>
<dbReference type="RefSeq" id="WP_062704540.1">
    <property type="nucleotide sequence ID" value="NZ_CAWRCI010000001.1"/>
</dbReference>
<dbReference type="Gene3D" id="2.60.40.4070">
    <property type="match status" value="1"/>
</dbReference>
<dbReference type="InterPro" id="IPR025965">
    <property type="entry name" value="FlgD/Vpr_Ig-like"/>
</dbReference>
<evidence type="ECO:0000313" key="9">
    <source>
        <dbReference type="Proteomes" id="UP000073601"/>
    </source>
</evidence>
<keyword evidence="3 5" id="KW-1005">Bacterial flagellum biogenesis</keyword>
<dbReference type="Proteomes" id="UP000073601">
    <property type="component" value="Unassembled WGS sequence"/>
</dbReference>
<dbReference type="NCBIfam" id="NF005176">
    <property type="entry name" value="PRK06655.1-1"/>
    <property type="match status" value="1"/>
</dbReference>
<feature type="domain" description="FlgD/Vpr Ig-like" evidence="6">
    <location>
        <begin position="125"/>
        <end position="192"/>
    </location>
</feature>
<dbReference type="Gene3D" id="2.30.30.910">
    <property type="match status" value="1"/>
</dbReference>
<sequence>MNPIDGAGGPGSGSYIDQLKALQEKQRAERGDTGEKVTGQADLKQEDFLALLTKQLANQDPFKPVDNEQMIAQMASFATVDGIGKMNEQFGSLNAAMTSSQALQASSLVGQDVLVPGNEGFKAAEGGIAGMVKLPQALNDVIVRIQNERGELLRTFSMGAKSPGDHRVEWDGKDDAGNPLPEGNYKVNVSGNIDGKPQDFELSTYANVNSVLLGNSDGNVMLNIAGYASPVKLTEVLEVGKSSSLSNVSKS</sequence>
<dbReference type="EMBL" id="FIZY01000001">
    <property type="protein sequence ID" value="CZF77113.1"/>
    <property type="molecule type" value="Genomic_DNA"/>
</dbReference>
<comment type="function">
    <text evidence="4 5">Required for flagellar hook formation. May act as a scaffolding protein.</text>
</comment>
<evidence type="ECO:0000256" key="1">
    <source>
        <dbReference type="ARBA" id="ARBA00010577"/>
    </source>
</evidence>
<dbReference type="Pfam" id="PF13861">
    <property type="entry name" value="FLgD_tudor"/>
    <property type="match status" value="1"/>
</dbReference>
<dbReference type="InterPro" id="IPR005648">
    <property type="entry name" value="FlgD"/>
</dbReference>
<name>A0A128ERC1_9GAMM</name>
<keyword evidence="9" id="KW-1185">Reference proteome</keyword>
<reference evidence="9" key="1">
    <citation type="submission" date="2016-02" db="EMBL/GenBank/DDBJ databases">
        <authorList>
            <person name="Rodrigo-Torres Lidia"/>
            <person name="Arahal R.David."/>
        </authorList>
    </citation>
    <scope>NUCLEOTIDE SEQUENCE [LARGE SCALE GENOMIC DNA]</scope>
    <source>
        <strain evidence="9">CECT 8713</strain>
    </source>
</reference>
<organism evidence="8 9">
    <name type="scientific">Grimontia marina</name>
    <dbReference type="NCBI Taxonomy" id="646534"/>
    <lineage>
        <taxon>Bacteria</taxon>
        <taxon>Pseudomonadati</taxon>
        <taxon>Pseudomonadota</taxon>
        <taxon>Gammaproteobacteria</taxon>
        <taxon>Vibrionales</taxon>
        <taxon>Vibrionaceae</taxon>
        <taxon>Grimontia</taxon>
    </lineage>
</organism>
<dbReference type="AlphaFoldDB" id="A0A128ERC1"/>
<comment type="similarity">
    <text evidence="1 5">Belongs to the FlgD family.</text>
</comment>
<evidence type="ECO:0000259" key="6">
    <source>
        <dbReference type="Pfam" id="PF13860"/>
    </source>
</evidence>
<evidence type="ECO:0000259" key="7">
    <source>
        <dbReference type="Pfam" id="PF13861"/>
    </source>
</evidence>
<evidence type="ECO:0000256" key="2">
    <source>
        <dbReference type="ARBA" id="ARBA00016013"/>
    </source>
</evidence>